<feature type="signal peptide" evidence="1">
    <location>
        <begin position="1"/>
        <end position="19"/>
    </location>
</feature>
<dbReference type="OrthoDB" id="5409186at2759"/>
<accession>A0A2J6SM37</accession>
<evidence type="ECO:0000313" key="2">
    <source>
        <dbReference type="EMBL" id="PMD51832.1"/>
    </source>
</evidence>
<reference evidence="2 3" key="1">
    <citation type="submission" date="2016-04" db="EMBL/GenBank/DDBJ databases">
        <title>A degradative enzymes factory behind the ericoid mycorrhizal symbiosis.</title>
        <authorList>
            <consortium name="DOE Joint Genome Institute"/>
            <person name="Martino E."/>
            <person name="Morin E."/>
            <person name="Grelet G."/>
            <person name="Kuo A."/>
            <person name="Kohler A."/>
            <person name="Daghino S."/>
            <person name="Barry K."/>
            <person name="Choi C."/>
            <person name="Cichocki N."/>
            <person name="Clum A."/>
            <person name="Copeland A."/>
            <person name="Hainaut M."/>
            <person name="Haridas S."/>
            <person name="Labutti K."/>
            <person name="Lindquist E."/>
            <person name="Lipzen A."/>
            <person name="Khouja H.-R."/>
            <person name="Murat C."/>
            <person name="Ohm R."/>
            <person name="Olson A."/>
            <person name="Spatafora J."/>
            <person name="Veneault-Fourrey C."/>
            <person name="Henrissat B."/>
            <person name="Grigoriev I."/>
            <person name="Martin F."/>
            <person name="Perotto S."/>
        </authorList>
    </citation>
    <scope>NUCLEOTIDE SEQUENCE [LARGE SCALE GENOMIC DNA]</scope>
    <source>
        <strain evidence="2 3">E</strain>
    </source>
</reference>
<gene>
    <name evidence="2" type="ORF">K444DRAFT_708529</name>
</gene>
<organism evidence="2 3">
    <name type="scientific">Hyaloscypha bicolor E</name>
    <dbReference type="NCBI Taxonomy" id="1095630"/>
    <lineage>
        <taxon>Eukaryota</taxon>
        <taxon>Fungi</taxon>
        <taxon>Dikarya</taxon>
        <taxon>Ascomycota</taxon>
        <taxon>Pezizomycotina</taxon>
        <taxon>Leotiomycetes</taxon>
        <taxon>Helotiales</taxon>
        <taxon>Hyaloscyphaceae</taxon>
        <taxon>Hyaloscypha</taxon>
        <taxon>Hyaloscypha bicolor</taxon>
    </lineage>
</organism>
<dbReference type="RefSeq" id="XP_024728736.1">
    <property type="nucleotide sequence ID" value="XM_024888184.1"/>
</dbReference>
<dbReference type="GeneID" id="36596260"/>
<keyword evidence="1" id="KW-0732">Signal</keyword>
<dbReference type="Proteomes" id="UP000235371">
    <property type="component" value="Unassembled WGS sequence"/>
</dbReference>
<protein>
    <recommendedName>
        <fullName evidence="4">Carbohydrate-binding module family 18 protein</fullName>
    </recommendedName>
</protein>
<proteinExistence type="predicted"/>
<evidence type="ECO:0000313" key="3">
    <source>
        <dbReference type="Proteomes" id="UP000235371"/>
    </source>
</evidence>
<evidence type="ECO:0000256" key="1">
    <source>
        <dbReference type="SAM" id="SignalP"/>
    </source>
</evidence>
<name>A0A2J6SM37_9HELO</name>
<dbReference type="EMBL" id="KZ613912">
    <property type="protein sequence ID" value="PMD51832.1"/>
    <property type="molecule type" value="Genomic_DNA"/>
</dbReference>
<evidence type="ECO:0008006" key="4">
    <source>
        <dbReference type="Google" id="ProtNLM"/>
    </source>
</evidence>
<dbReference type="InParanoid" id="A0A2J6SM37"/>
<feature type="chain" id="PRO_5014476275" description="Carbohydrate-binding module family 18 protein" evidence="1">
    <location>
        <begin position="20"/>
        <end position="241"/>
    </location>
</feature>
<sequence length="241" mass="24118">MKTFISLGFAASLATLTFAYTTTQHSPVGDLKIKRGFLTCQETYGGGSVTCGNSSSHYCYDPTLGESCCLLDNGYCKSGDFCAPVVAGFCCHNASPNPILPNSICLTTTKGEDPATCAARLSFTITPSSETAAQTTSDIAAAFTTHIPSAATTEVLAVDSTSVPVPTATFRSLGAAASTTASVGGITPDFTAMINQTAPSAASSVGLGAGAVAFTGAARRMDLGMGVGGLLGVAAVAGLVL</sequence>
<dbReference type="AlphaFoldDB" id="A0A2J6SM37"/>
<keyword evidence="3" id="KW-1185">Reference proteome</keyword>